<dbReference type="EMBL" id="ASPP01001924">
    <property type="protein sequence ID" value="ETO35132.1"/>
    <property type="molecule type" value="Genomic_DNA"/>
</dbReference>
<feature type="region of interest" description="Disordered" evidence="1">
    <location>
        <begin position="35"/>
        <end position="55"/>
    </location>
</feature>
<accession>X6PBT0</accession>
<sequence>MFHWNNLLLLLCFCVPALHGQDVLKAEIEASGKVGTTVKSPEKTGPIENENKEASSQMESLTTKINQLQSIAEQQQRMIHKMNESLLQLAYIGEQYNTAYQSTVEPTLGVLSSVDAHSQPFTMIHVSAVKLPDRDTLSLQISASLPAKKKKNKINTKFKTLISTEHNFFFL</sequence>
<comment type="caution">
    <text evidence="3">The sequence shown here is derived from an EMBL/GenBank/DDBJ whole genome shotgun (WGS) entry which is preliminary data.</text>
</comment>
<protein>
    <submittedName>
        <fullName evidence="3">Uncharacterized protein</fullName>
    </submittedName>
</protein>
<keyword evidence="2" id="KW-0732">Signal</keyword>
<feature type="signal peptide" evidence="2">
    <location>
        <begin position="1"/>
        <end position="20"/>
    </location>
</feature>
<proteinExistence type="predicted"/>
<feature type="chain" id="PRO_5004976046" evidence="2">
    <location>
        <begin position="21"/>
        <end position="171"/>
    </location>
</feature>
<reference evidence="3 4" key="1">
    <citation type="journal article" date="2013" name="Curr. Biol.">
        <title>The Genome of the Foraminiferan Reticulomyxa filosa.</title>
        <authorList>
            <person name="Glockner G."/>
            <person name="Hulsmann N."/>
            <person name="Schleicher M."/>
            <person name="Noegel A.A."/>
            <person name="Eichinger L."/>
            <person name="Gallinger C."/>
            <person name="Pawlowski J."/>
            <person name="Sierra R."/>
            <person name="Euteneuer U."/>
            <person name="Pillet L."/>
            <person name="Moustafa A."/>
            <person name="Platzer M."/>
            <person name="Groth M."/>
            <person name="Szafranski K."/>
            <person name="Schliwa M."/>
        </authorList>
    </citation>
    <scope>NUCLEOTIDE SEQUENCE [LARGE SCALE GENOMIC DNA]</scope>
</reference>
<evidence type="ECO:0000313" key="3">
    <source>
        <dbReference type="EMBL" id="ETO35132.1"/>
    </source>
</evidence>
<dbReference type="AlphaFoldDB" id="X6PBT0"/>
<keyword evidence="4" id="KW-1185">Reference proteome</keyword>
<gene>
    <name evidence="3" type="ORF">RFI_01942</name>
</gene>
<organism evidence="3 4">
    <name type="scientific">Reticulomyxa filosa</name>
    <dbReference type="NCBI Taxonomy" id="46433"/>
    <lineage>
        <taxon>Eukaryota</taxon>
        <taxon>Sar</taxon>
        <taxon>Rhizaria</taxon>
        <taxon>Retaria</taxon>
        <taxon>Foraminifera</taxon>
        <taxon>Monothalamids</taxon>
        <taxon>Reticulomyxidae</taxon>
        <taxon>Reticulomyxa</taxon>
    </lineage>
</organism>
<evidence type="ECO:0000256" key="2">
    <source>
        <dbReference type="SAM" id="SignalP"/>
    </source>
</evidence>
<evidence type="ECO:0000256" key="1">
    <source>
        <dbReference type="SAM" id="MobiDB-lite"/>
    </source>
</evidence>
<name>X6PBT0_RETFI</name>
<evidence type="ECO:0000313" key="4">
    <source>
        <dbReference type="Proteomes" id="UP000023152"/>
    </source>
</evidence>
<dbReference type="Proteomes" id="UP000023152">
    <property type="component" value="Unassembled WGS sequence"/>
</dbReference>